<keyword evidence="8" id="KW-0902">Two-component regulatory system</keyword>
<feature type="domain" description="Histidine kinase/HSP90-like ATPase" evidence="11">
    <location>
        <begin position="284"/>
        <end position="385"/>
    </location>
</feature>
<dbReference type="CDD" id="cd16917">
    <property type="entry name" value="HATPase_UhpB-NarQ-NarX-like"/>
    <property type="match status" value="1"/>
</dbReference>
<evidence type="ECO:0000256" key="5">
    <source>
        <dbReference type="ARBA" id="ARBA00022741"/>
    </source>
</evidence>
<evidence type="ECO:0000256" key="6">
    <source>
        <dbReference type="ARBA" id="ARBA00022777"/>
    </source>
</evidence>
<dbReference type="GO" id="GO:0000155">
    <property type="term" value="F:phosphorelay sensor kinase activity"/>
    <property type="evidence" value="ECO:0007669"/>
    <property type="project" value="InterPro"/>
</dbReference>
<comment type="caution">
    <text evidence="13">The sequence shown here is derived from an EMBL/GenBank/DDBJ whole genome shotgun (WGS) entry which is preliminary data.</text>
</comment>
<feature type="transmembrane region" description="Helical" evidence="10">
    <location>
        <begin position="34"/>
        <end position="54"/>
    </location>
</feature>
<feature type="transmembrane region" description="Helical" evidence="10">
    <location>
        <begin position="523"/>
        <end position="544"/>
    </location>
</feature>
<feature type="transmembrane region" description="Helical" evidence="10">
    <location>
        <begin position="492"/>
        <end position="511"/>
    </location>
</feature>
<evidence type="ECO:0000259" key="11">
    <source>
        <dbReference type="Pfam" id="PF02518"/>
    </source>
</evidence>
<dbReference type="SUPFAM" id="SSF55874">
    <property type="entry name" value="ATPase domain of HSP90 chaperone/DNA topoisomerase II/histidine kinase"/>
    <property type="match status" value="1"/>
</dbReference>
<feature type="compositionally biased region" description="Low complexity" evidence="9">
    <location>
        <begin position="800"/>
        <end position="809"/>
    </location>
</feature>
<protein>
    <recommendedName>
        <fullName evidence="2">histidine kinase</fullName>
        <ecNumber evidence="2">2.7.13.3</ecNumber>
    </recommendedName>
</protein>
<name>A0A2P8Q6L1_9ACTN</name>
<dbReference type="GO" id="GO:0005524">
    <property type="term" value="F:ATP binding"/>
    <property type="evidence" value="ECO:0007669"/>
    <property type="project" value="UniProtKB-KW"/>
</dbReference>
<keyword evidence="3" id="KW-0597">Phosphoprotein</keyword>
<dbReference type="Gene3D" id="1.20.5.1930">
    <property type="match status" value="1"/>
</dbReference>
<dbReference type="InterPro" id="IPR003594">
    <property type="entry name" value="HATPase_dom"/>
</dbReference>
<feature type="transmembrane region" description="Helical" evidence="10">
    <location>
        <begin position="406"/>
        <end position="425"/>
    </location>
</feature>
<organism evidence="13 14">
    <name type="scientific">Streptomyces dioscori</name>
    <dbReference type="NCBI Taxonomy" id="2109333"/>
    <lineage>
        <taxon>Bacteria</taxon>
        <taxon>Bacillati</taxon>
        <taxon>Actinomycetota</taxon>
        <taxon>Actinomycetes</taxon>
        <taxon>Kitasatosporales</taxon>
        <taxon>Streptomycetaceae</taxon>
        <taxon>Streptomyces</taxon>
        <taxon>Streptomyces aurantiacus group</taxon>
    </lineage>
</organism>
<dbReference type="RefSeq" id="WP_107017994.1">
    <property type="nucleotide sequence ID" value="NZ_KZ679044.1"/>
</dbReference>
<dbReference type="InterPro" id="IPR050482">
    <property type="entry name" value="Sensor_HK_TwoCompSys"/>
</dbReference>
<evidence type="ECO:0000259" key="12">
    <source>
        <dbReference type="Pfam" id="PF07730"/>
    </source>
</evidence>
<reference evidence="13 14" key="1">
    <citation type="submission" date="2018-03" db="EMBL/GenBank/DDBJ databases">
        <title>Streptomyces dioscori sp. nov., a novel endophytic actinobacterium isolated from bulbil of Dioscorea bulbifera L.</title>
        <authorList>
            <person name="Zhikuan W."/>
        </authorList>
    </citation>
    <scope>NUCLEOTIDE SEQUENCE [LARGE SCALE GENOMIC DNA]</scope>
    <source>
        <strain evidence="13 14">A217</strain>
    </source>
</reference>
<evidence type="ECO:0000256" key="8">
    <source>
        <dbReference type="ARBA" id="ARBA00023012"/>
    </source>
</evidence>
<evidence type="ECO:0000256" key="2">
    <source>
        <dbReference type="ARBA" id="ARBA00012438"/>
    </source>
</evidence>
<dbReference type="PANTHER" id="PTHR24421">
    <property type="entry name" value="NITRATE/NITRITE SENSOR PROTEIN NARX-RELATED"/>
    <property type="match status" value="1"/>
</dbReference>
<keyword evidence="5" id="KW-0547">Nucleotide-binding</keyword>
<evidence type="ECO:0000256" key="7">
    <source>
        <dbReference type="ARBA" id="ARBA00022840"/>
    </source>
</evidence>
<feature type="region of interest" description="Disordered" evidence="9">
    <location>
        <begin position="800"/>
        <end position="827"/>
    </location>
</feature>
<keyword evidence="7" id="KW-0067">ATP-binding</keyword>
<sequence>METTRNWALPGLLAAVQVMLLCIGDEAGLLDAPAPGPAGAVGVLVAVAVETVALSMRRRAPVRALVWVLATSVLGQAMEYDAYTDLGLPVALYSVAVRRPTAVTAGALAAAVGSSWLPAVVRVGFHPALATQLTVQAATYVVCVGLGLARRQRVAGRQSAARLLAGAEESRQRAGETERGRLARELHDVSAHHLTSVVVTVDVARRLGDRRPELVAEALEFAERTGRETLAAIQRLVAVMRDADPADAHPMTGRIQDLVSGFGRLGRPIAIDLPGDLAGPAAEAVHGIVREALTNALRHAPGSAVRVAVRRVDGTADGAAGGVADGTLELTVDNTAARGTADFGGLGSGRGVTGMRERAVALGGELTAGPGPDGGWRVRATLPDTTGPRQPGVRPRRRDFPREQRLADLALVFSAAVFPLIVLLADAEDWKHHDGTTVLRDIGVVAALLTLHALPLLWRRRAPWAVLAAVLASSWLWPVARTTAHLSGQVSPFLAGGLLAETLAVYALAAYGRGAASTWPAPLTAAGAGATALTVTATADGAMAGQTPSMLLVMVVVVPLGTLLCLLFLLVWGTGLIVRGRRLRAVARDDLALSVSRWEAQHAAGAERHLLAARLRDAVLDRTSALVELARRGELDAVATEARATLKAMRDLLHEMNGGLPAMNDGPPGMNGGLPGPARQQTPAPAFDLALALDALCRPMGPAGRKVTVRGLPGAAAGLPEPVALTSYRLVEAALGAGDRGPARVRLRRRRGALHLTVTGVRLAVHGPAADRLRAHATAAGACIALEPAGTVRVLLPSAAGPGASAAGPGPDPDPVPFQEVSPSPHV</sequence>
<dbReference type="AlphaFoldDB" id="A0A2P8Q6L1"/>
<dbReference type="EMBL" id="PYBJ01000011">
    <property type="protein sequence ID" value="PSM41886.1"/>
    <property type="molecule type" value="Genomic_DNA"/>
</dbReference>
<feature type="transmembrane region" description="Helical" evidence="10">
    <location>
        <begin position="129"/>
        <end position="149"/>
    </location>
</feature>
<gene>
    <name evidence="13" type="ORF">C6Y14_19420</name>
</gene>
<evidence type="ECO:0000313" key="13">
    <source>
        <dbReference type="EMBL" id="PSM41886.1"/>
    </source>
</evidence>
<keyword evidence="14" id="KW-1185">Reference proteome</keyword>
<dbReference type="Pfam" id="PF07730">
    <property type="entry name" value="HisKA_3"/>
    <property type="match status" value="1"/>
</dbReference>
<evidence type="ECO:0000256" key="4">
    <source>
        <dbReference type="ARBA" id="ARBA00022679"/>
    </source>
</evidence>
<keyword evidence="10" id="KW-1133">Transmembrane helix</keyword>
<dbReference type="Proteomes" id="UP000240429">
    <property type="component" value="Unassembled WGS sequence"/>
</dbReference>
<dbReference type="GO" id="GO:0016020">
    <property type="term" value="C:membrane"/>
    <property type="evidence" value="ECO:0007669"/>
    <property type="project" value="InterPro"/>
</dbReference>
<accession>A0A2P8Q6L1</accession>
<dbReference type="Gene3D" id="3.30.565.10">
    <property type="entry name" value="Histidine kinase-like ATPase, C-terminal domain"/>
    <property type="match status" value="1"/>
</dbReference>
<proteinExistence type="predicted"/>
<keyword evidence="10" id="KW-0472">Membrane</keyword>
<dbReference type="PANTHER" id="PTHR24421:SF10">
    <property type="entry name" value="NITRATE_NITRITE SENSOR PROTEIN NARQ"/>
    <property type="match status" value="1"/>
</dbReference>
<dbReference type="OrthoDB" id="4299820at2"/>
<dbReference type="Pfam" id="PF02518">
    <property type="entry name" value="HATPase_c"/>
    <property type="match status" value="1"/>
</dbReference>
<dbReference type="EC" id="2.7.13.3" evidence="2"/>
<evidence type="ECO:0000256" key="3">
    <source>
        <dbReference type="ARBA" id="ARBA00022553"/>
    </source>
</evidence>
<feature type="domain" description="Signal transduction histidine kinase subgroup 3 dimerisation and phosphoacceptor" evidence="12">
    <location>
        <begin position="178"/>
        <end position="243"/>
    </location>
</feature>
<evidence type="ECO:0000256" key="1">
    <source>
        <dbReference type="ARBA" id="ARBA00000085"/>
    </source>
</evidence>
<evidence type="ECO:0000256" key="10">
    <source>
        <dbReference type="SAM" id="Phobius"/>
    </source>
</evidence>
<evidence type="ECO:0000313" key="14">
    <source>
        <dbReference type="Proteomes" id="UP000240429"/>
    </source>
</evidence>
<keyword evidence="10" id="KW-0812">Transmembrane</keyword>
<comment type="catalytic activity">
    <reaction evidence="1">
        <text>ATP + protein L-histidine = ADP + protein N-phospho-L-histidine.</text>
        <dbReference type="EC" id="2.7.13.3"/>
    </reaction>
</comment>
<dbReference type="InterPro" id="IPR011712">
    <property type="entry name" value="Sig_transdc_His_kin_sub3_dim/P"/>
</dbReference>
<feature type="transmembrane region" description="Helical" evidence="10">
    <location>
        <begin position="102"/>
        <end position="123"/>
    </location>
</feature>
<feature type="transmembrane region" description="Helical" evidence="10">
    <location>
        <begin position="464"/>
        <end position="480"/>
    </location>
</feature>
<keyword evidence="4" id="KW-0808">Transferase</keyword>
<evidence type="ECO:0000256" key="9">
    <source>
        <dbReference type="SAM" id="MobiDB-lite"/>
    </source>
</evidence>
<keyword evidence="6 13" id="KW-0418">Kinase</keyword>
<feature type="transmembrane region" description="Helical" evidence="10">
    <location>
        <begin position="437"/>
        <end position="457"/>
    </location>
</feature>
<dbReference type="GO" id="GO:0046983">
    <property type="term" value="F:protein dimerization activity"/>
    <property type="evidence" value="ECO:0007669"/>
    <property type="project" value="InterPro"/>
</dbReference>
<feature type="transmembrane region" description="Helical" evidence="10">
    <location>
        <begin position="550"/>
        <end position="578"/>
    </location>
</feature>
<dbReference type="InterPro" id="IPR036890">
    <property type="entry name" value="HATPase_C_sf"/>
</dbReference>